<keyword evidence="3" id="KW-0963">Cytoplasm</keyword>
<feature type="compositionally biased region" description="Basic and acidic residues" evidence="5">
    <location>
        <begin position="1"/>
        <end position="33"/>
    </location>
</feature>
<sequence>MEEKKKDQLERDIKVEGAESKVAKESHNSEKQKTAAADSNEQKNNTPKDHKDKNEHDNNNKETAQAKEEKKDPLAEAQKEIEELKDRYLRTAAEFDNYKKRTLREKADLILNGGVKTVTAILPVLDDFERAIADKSEDPKVIKEGVQMIFNKFVKTLESLGVKKIDTKDQDFNTDYHEAVAMVPGMGDDKKGKVIDCVQTGYTMNDKVIRHAKVAVGQ</sequence>
<dbReference type="SUPFAM" id="SSF51064">
    <property type="entry name" value="Head domain of nucleotide exchange factor GrpE"/>
    <property type="match status" value="1"/>
</dbReference>
<evidence type="ECO:0000256" key="1">
    <source>
        <dbReference type="ARBA" id="ARBA00009054"/>
    </source>
</evidence>
<dbReference type="InterPro" id="IPR009012">
    <property type="entry name" value="GrpE_head"/>
</dbReference>
<dbReference type="Pfam" id="PF01025">
    <property type="entry name" value="GrpE"/>
    <property type="match status" value="1"/>
</dbReference>
<accession>A0A7K0KHW3</accession>
<dbReference type="Gene3D" id="2.30.22.10">
    <property type="entry name" value="Head domain of nucleotide exchange factor GrpE"/>
    <property type="match status" value="1"/>
</dbReference>
<evidence type="ECO:0000256" key="3">
    <source>
        <dbReference type="HAMAP-Rule" id="MF_01151"/>
    </source>
</evidence>
<dbReference type="GO" id="GO:0005737">
    <property type="term" value="C:cytoplasm"/>
    <property type="evidence" value="ECO:0007669"/>
    <property type="project" value="UniProtKB-SubCell"/>
</dbReference>
<comment type="subunit">
    <text evidence="3">Homodimer.</text>
</comment>
<dbReference type="AlphaFoldDB" id="A0A7K0KHW3"/>
<dbReference type="Proteomes" id="UP000438914">
    <property type="component" value="Unassembled WGS sequence"/>
</dbReference>
<evidence type="ECO:0000256" key="5">
    <source>
        <dbReference type="SAM" id="MobiDB-lite"/>
    </source>
</evidence>
<feature type="compositionally biased region" description="Basic and acidic residues" evidence="5">
    <location>
        <begin position="46"/>
        <end position="75"/>
    </location>
</feature>
<comment type="caution">
    <text evidence="6">The sequence shown here is derived from an EMBL/GenBank/DDBJ whole genome shotgun (WGS) entry which is preliminary data.</text>
</comment>
<dbReference type="Gene3D" id="3.90.20.20">
    <property type="match status" value="1"/>
</dbReference>
<dbReference type="RefSeq" id="WP_154535007.1">
    <property type="nucleotide sequence ID" value="NZ_VUNG01000037.1"/>
</dbReference>
<gene>
    <name evidence="3" type="primary">grpE</name>
    <name evidence="6" type="ORF">FYJ73_12230</name>
</gene>
<evidence type="ECO:0000256" key="4">
    <source>
        <dbReference type="RuleBase" id="RU004478"/>
    </source>
</evidence>
<comment type="function">
    <text evidence="3">Participates actively in the response to hyperosmotic and heat shock by preventing the aggregation of stress-denatured proteins, in association with DnaK and GrpE. It is the nucleotide exchange factor for DnaK and may function as a thermosensor. Unfolded proteins bind initially to DnaJ; upon interaction with the DnaJ-bound protein, DnaK hydrolyzes its bound ATP, resulting in the formation of a stable complex. GrpE releases ADP from DnaK; ATP binding to DnaK triggers the release of the substrate protein, thus completing the reaction cycle. Several rounds of ATP-dependent interactions between DnaJ, DnaK and GrpE are required for fully efficient folding.</text>
</comment>
<dbReference type="GO" id="GO:0006457">
    <property type="term" value="P:protein folding"/>
    <property type="evidence" value="ECO:0007669"/>
    <property type="project" value="InterPro"/>
</dbReference>
<dbReference type="GO" id="GO:0000774">
    <property type="term" value="F:adenyl-nucleotide exchange factor activity"/>
    <property type="evidence" value="ECO:0007669"/>
    <property type="project" value="InterPro"/>
</dbReference>
<dbReference type="PANTHER" id="PTHR21237:SF23">
    <property type="entry name" value="GRPE PROTEIN HOMOLOG, MITOCHONDRIAL"/>
    <property type="match status" value="1"/>
</dbReference>
<evidence type="ECO:0000256" key="2">
    <source>
        <dbReference type="ARBA" id="ARBA00023186"/>
    </source>
</evidence>
<dbReference type="InterPro" id="IPR013805">
    <property type="entry name" value="GrpE_CC"/>
</dbReference>
<comment type="similarity">
    <text evidence="1 3 4">Belongs to the GrpE family.</text>
</comment>
<keyword evidence="3" id="KW-0346">Stress response</keyword>
<dbReference type="PANTHER" id="PTHR21237">
    <property type="entry name" value="GRPE PROTEIN"/>
    <property type="match status" value="1"/>
</dbReference>
<name>A0A7K0KHW3_9BACT</name>
<dbReference type="GO" id="GO:0042803">
    <property type="term" value="F:protein homodimerization activity"/>
    <property type="evidence" value="ECO:0007669"/>
    <property type="project" value="InterPro"/>
</dbReference>
<dbReference type="PRINTS" id="PR00773">
    <property type="entry name" value="GRPEPROTEIN"/>
</dbReference>
<feature type="region of interest" description="Disordered" evidence="5">
    <location>
        <begin position="1"/>
        <end position="75"/>
    </location>
</feature>
<dbReference type="HAMAP" id="MF_01151">
    <property type="entry name" value="GrpE"/>
    <property type="match status" value="1"/>
</dbReference>
<proteinExistence type="inferred from homology"/>
<organism evidence="6 7">
    <name type="scientific">Hallella mizrahii</name>
    <dbReference type="NCBI Taxonomy" id="2606637"/>
    <lineage>
        <taxon>Bacteria</taxon>
        <taxon>Pseudomonadati</taxon>
        <taxon>Bacteroidota</taxon>
        <taxon>Bacteroidia</taxon>
        <taxon>Bacteroidales</taxon>
        <taxon>Prevotellaceae</taxon>
        <taxon>Hallella</taxon>
    </lineage>
</organism>
<reference evidence="6 7" key="1">
    <citation type="submission" date="2019-08" db="EMBL/GenBank/DDBJ databases">
        <title>In-depth cultivation of the pig gut microbiome towards novel bacterial diversity and tailored functional studies.</title>
        <authorList>
            <person name="Wylensek D."/>
            <person name="Hitch T.C.A."/>
            <person name="Clavel T."/>
        </authorList>
    </citation>
    <scope>NUCLEOTIDE SEQUENCE [LARGE SCALE GENOMIC DNA]</scope>
    <source>
        <strain evidence="6 7">LKV-178-WT-2A</strain>
    </source>
</reference>
<dbReference type="CDD" id="cd00446">
    <property type="entry name" value="GrpE"/>
    <property type="match status" value="1"/>
</dbReference>
<dbReference type="EMBL" id="VUNG01000037">
    <property type="protein sequence ID" value="MST85422.1"/>
    <property type="molecule type" value="Genomic_DNA"/>
</dbReference>
<dbReference type="GO" id="GO:0051087">
    <property type="term" value="F:protein-folding chaperone binding"/>
    <property type="evidence" value="ECO:0007669"/>
    <property type="project" value="InterPro"/>
</dbReference>
<keyword evidence="7" id="KW-1185">Reference proteome</keyword>
<dbReference type="InterPro" id="IPR000740">
    <property type="entry name" value="GrpE"/>
</dbReference>
<comment type="subcellular location">
    <subcellularLocation>
        <location evidence="3">Cytoplasm</location>
    </subcellularLocation>
</comment>
<evidence type="ECO:0000313" key="7">
    <source>
        <dbReference type="Proteomes" id="UP000438914"/>
    </source>
</evidence>
<protein>
    <recommendedName>
        <fullName evidence="3">Protein GrpE</fullName>
    </recommendedName>
    <alternativeName>
        <fullName evidence="3">HSP-70 cofactor</fullName>
    </alternativeName>
</protein>
<keyword evidence="2 3" id="KW-0143">Chaperone</keyword>
<evidence type="ECO:0000313" key="6">
    <source>
        <dbReference type="EMBL" id="MST85422.1"/>
    </source>
</evidence>
<dbReference type="GO" id="GO:0051082">
    <property type="term" value="F:unfolded protein binding"/>
    <property type="evidence" value="ECO:0007669"/>
    <property type="project" value="TreeGrafter"/>
</dbReference>
<dbReference type="SUPFAM" id="SSF58014">
    <property type="entry name" value="Coiled-coil domain of nucleotide exchange factor GrpE"/>
    <property type="match status" value="1"/>
</dbReference>